<evidence type="ECO:0000256" key="1">
    <source>
        <dbReference type="SAM" id="SignalP"/>
    </source>
</evidence>
<evidence type="ECO:0000313" key="4">
    <source>
        <dbReference type="Proteomes" id="UP000517916"/>
    </source>
</evidence>
<dbReference type="InterPro" id="IPR036415">
    <property type="entry name" value="Lamin_tail_dom_sf"/>
</dbReference>
<dbReference type="EMBL" id="JACJID010000010">
    <property type="protein sequence ID" value="MBA8932081.1"/>
    <property type="molecule type" value="Genomic_DNA"/>
</dbReference>
<proteinExistence type="predicted"/>
<feature type="domain" description="LTD" evidence="2">
    <location>
        <begin position="28"/>
        <end position="148"/>
    </location>
</feature>
<accession>A0ABR6BYU2</accession>
<feature type="chain" id="PRO_5046656891" description="LTD domain-containing protein" evidence="1">
    <location>
        <begin position="27"/>
        <end position="197"/>
    </location>
</feature>
<dbReference type="RefSeq" id="WP_081789376.1">
    <property type="nucleotide sequence ID" value="NZ_BAAABQ010000072.1"/>
</dbReference>
<dbReference type="Pfam" id="PF00932">
    <property type="entry name" value="LTD"/>
    <property type="match status" value="1"/>
</dbReference>
<dbReference type="InterPro" id="IPR001322">
    <property type="entry name" value="Lamin_tail_dom"/>
</dbReference>
<evidence type="ECO:0000313" key="3">
    <source>
        <dbReference type="EMBL" id="MBA8932081.1"/>
    </source>
</evidence>
<protein>
    <recommendedName>
        <fullName evidence="2">LTD domain-containing protein</fullName>
    </recommendedName>
</protein>
<dbReference type="PROSITE" id="PS51841">
    <property type="entry name" value="LTD"/>
    <property type="match status" value="1"/>
</dbReference>
<evidence type="ECO:0000259" key="2">
    <source>
        <dbReference type="PROSITE" id="PS51841"/>
    </source>
</evidence>
<keyword evidence="4" id="KW-1185">Reference proteome</keyword>
<dbReference type="SUPFAM" id="SSF74853">
    <property type="entry name" value="Lamin A/C globular tail domain"/>
    <property type="match status" value="1"/>
</dbReference>
<sequence length="197" mass="20223">MMRSLAAIVAAGVAAVSLLSGTVANAAETTAVKATTSFTFVIDQFATRGPAGPQDQYIQIKNISLVAQDLSNFKISAAPSFSQIFDLATIPLGTVLQPGQVYVVANAQGYSGGVVDQYFTTTIPLTDQTGIALVTPSNVRIDSVGTTPLSPFTVGRPATPLTSNAPLALVRHSNTGNNAADFSVAMRTPGVPGPVTV</sequence>
<keyword evidence="1" id="KW-0732">Signal</keyword>
<dbReference type="Proteomes" id="UP000517916">
    <property type="component" value="Unassembled WGS sequence"/>
</dbReference>
<feature type="signal peptide" evidence="1">
    <location>
        <begin position="1"/>
        <end position="26"/>
    </location>
</feature>
<gene>
    <name evidence="3" type="ORF">BC739_009340</name>
</gene>
<comment type="caution">
    <text evidence="3">The sequence shown here is derived from an EMBL/GenBank/DDBJ whole genome shotgun (WGS) entry which is preliminary data.</text>
</comment>
<reference evidence="3 4" key="1">
    <citation type="submission" date="2020-08" db="EMBL/GenBank/DDBJ databases">
        <title>Genomic Encyclopedia of Archaeal and Bacterial Type Strains, Phase II (KMG-II): from individual species to whole genera.</title>
        <authorList>
            <person name="Goeker M."/>
        </authorList>
    </citation>
    <scope>NUCLEOTIDE SEQUENCE [LARGE SCALE GENOMIC DNA]</scope>
    <source>
        <strain evidence="3 4">DSM 43850</strain>
    </source>
</reference>
<organism evidence="3 4">
    <name type="scientific">Kutzneria viridogrisea</name>
    <dbReference type="NCBI Taxonomy" id="47990"/>
    <lineage>
        <taxon>Bacteria</taxon>
        <taxon>Bacillati</taxon>
        <taxon>Actinomycetota</taxon>
        <taxon>Actinomycetes</taxon>
        <taxon>Pseudonocardiales</taxon>
        <taxon>Pseudonocardiaceae</taxon>
        <taxon>Kutzneria</taxon>
    </lineage>
</organism>
<name>A0ABR6BYU2_9PSEU</name>